<dbReference type="Pfam" id="PF00072">
    <property type="entry name" value="Response_reg"/>
    <property type="match status" value="1"/>
</dbReference>
<dbReference type="PRINTS" id="PR01590">
    <property type="entry name" value="HTHFIS"/>
</dbReference>
<dbReference type="Proteomes" id="UP000198964">
    <property type="component" value="Unassembled WGS sequence"/>
</dbReference>
<dbReference type="PANTHER" id="PTHR32071">
    <property type="entry name" value="TRANSCRIPTIONAL REGULATORY PROTEIN"/>
    <property type="match status" value="1"/>
</dbReference>
<evidence type="ECO:0000256" key="1">
    <source>
        <dbReference type="ARBA" id="ARBA00022553"/>
    </source>
</evidence>
<keyword evidence="4" id="KW-0902">Two-component regulatory system</keyword>
<dbReference type="SMART" id="SM00448">
    <property type="entry name" value="REC"/>
    <property type="match status" value="1"/>
</dbReference>
<dbReference type="Gene3D" id="3.40.50.300">
    <property type="entry name" value="P-loop containing nucleotide triphosphate hydrolases"/>
    <property type="match status" value="1"/>
</dbReference>
<dbReference type="SUPFAM" id="SSF52540">
    <property type="entry name" value="P-loop containing nucleoside triphosphate hydrolases"/>
    <property type="match status" value="1"/>
</dbReference>
<keyword evidence="11" id="KW-1185">Reference proteome</keyword>
<dbReference type="STRING" id="655355.SAMN05216283_10674"/>
<dbReference type="InterPro" id="IPR011006">
    <property type="entry name" value="CheY-like_superfamily"/>
</dbReference>
<evidence type="ECO:0000256" key="4">
    <source>
        <dbReference type="ARBA" id="ARBA00023012"/>
    </source>
</evidence>
<keyword evidence="6" id="KW-0804">Transcription</keyword>
<dbReference type="InterPro" id="IPR009057">
    <property type="entry name" value="Homeodomain-like_sf"/>
</dbReference>
<dbReference type="InterPro" id="IPR058031">
    <property type="entry name" value="AAA_lid_NorR"/>
</dbReference>
<dbReference type="Pfam" id="PF00158">
    <property type="entry name" value="Sigma54_activat"/>
    <property type="match status" value="1"/>
</dbReference>
<dbReference type="AlphaFoldDB" id="A0A1I2IP22"/>
<dbReference type="Gene3D" id="3.40.50.2300">
    <property type="match status" value="1"/>
</dbReference>
<dbReference type="SUPFAM" id="SSF46689">
    <property type="entry name" value="Homeodomain-like"/>
    <property type="match status" value="1"/>
</dbReference>
<evidence type="ECO:0000256" key="2">
    <source>
        <dbReference type="ARBA" id="ARBA00022741"/>
    </source>
</evidence>
<evidence type="ECO:0000256" key="3">
    <source>
        <dbReference type="ARBA" id="ARBA00022840"/>
    </source>
</evidence>
<dbReference type="Pfam" id="PF25601">
    <property type="entry name" value="AAA_lid_14"/>
    <property type="match status" value="1"/>
</dbReference>
<evidence type="ECO:0000256" key="7">
    <source>
        <dbReference type="PROSITE-ProRule" id="PRU00169"/>
    </source>
</evidence>
<dbReference type="InterPro" id="IPR027417">
    <property type="entry name" value="P-loop_NTPase"/>
</dbReference>
<keyword evidence="3" id="KW-0067">ATP-binding</keyword>
<dbReference type="EMBL" id="FONW01000006">
    <property type="protein sequence ID" value="SFF42261.1"/>
    <property type="molecule type" value="Genomic_DNA"/>
</dbReference>
<dbReference type="FunFam" id="3.40.50.2300:FF:000018">
    <property type="entry name" value="DNA-binding transcriptional regulator NtrC"/>
    <property type="match status" value="1"/>
</dbReference>
<dbReference type="PROSITE" id="PS00675">
    <property type="entry name" value="SIGMA54_INTERACT_1"/>
    <property type="match status" value="1"/>
</dbReference>
<dbReference type="FunFam" id="3.40.50.300:FF:000006">
    <property type="entry name" value="DNA-binding transcriptional regulator NtrC"/>
    <property type="match status" value="1"/>
</dbReference>
<keyword evidence="5" id="KW-0805">Transcription regulation</keyword>
<evidence type="ECO:0000256" key="6">
    <source>
        <dbReference type="ARBA" id="ARBA00023163"/>
    </source>
</evidence>
<gene>
    <name evidence="10" type="ORF">SAMN05216283_10674</name>
</gene>
<dbReference type="InterPro" id="IPR002078">
    <property type="entry name" value="Sigma_54_int"/>
</dbReference>
<dbReference type="PROSITE" id="PS00676">
    <property type="entry name" value="SIGMA54_INTERACT_2"/>
    <property type="match status" value="1"/>
</dbReference>
<dbReference type="InterPro" id="IPR002197">
    <property type="entry name" value="HTH_Fis"/>
</dbReference>
<evidence type="ECO:0000259" key="9">
    <source>
        <dbReference type="PROSITE" id="PS50110"/>
    </source>
</evidence>
<dbReference type="GO" id="GO:0005524">
    <property type="term" value="F:ATP binding"/>
    <property type="evidence" value="ECO:0007669"/>
    <property type="project" value="UniProtKB-KW"/>
</dbReference>
<dbReference type="GO" id="GO:0000160">
    <property type="term" value="P:phosphorelay signal transduction system"/>
    <property type="evidence" value="ECO:0007669"/>
    <property type="project" value="UniProtKB-KW"/>
</dbReference>
<sequence length="447" mass="50419">MANILIIDDDVTFGIMLQTLLEKNHYKVTTAFSPLEAKRMIQKHFFQVVMTDLRMPDMSGMELIRFVKQQSPSTQIVMMTGYADIATAIESIKQGAFHYIPKPLNPEEVLSVVAEAMEGQEQKTADNTLGKRLDVADYQEGVSELAKKLEKHIELVAPIPMSVLIIGESGTGKEYVAKLIHDKSKRADKPFVAVDCGAIPKELVASEFFGHVKGSFTGAIADKIGHFKAANGGTLFLDEVGNLSYNTQVQLLRVLQERLVRPVGSNEAIPVDVRIIAATNENLTTAQEKGEFREDLYHRLNEFQIDVPALRERQQDILFFARYFLEQANHYLNKAVEGFEKGVERVFQAYPWPGNLREMKNIVKRATLLAHGRTITLKEIPSELYASRENNCFALYNEKEEGEVIRKALEAANYNKSQAARLLQIDRKTLYNKLKTYGIEVPGRHKS</sequence>
<dbReference type="PANTHER" id="PTHR32071:SF81">
    <property type="entry name" value="PROPIONATE CATABOLISM OPERON REGULATORY PROTEIN"/>
    <property type="match status" value="1"/>
</dbReference>
<evidence type="ECO:0000313" key="10">
    <source>
        <dbReference type="EMBL" id="SFF42261.1"/>
    </source>
</evidence>
<dbReference type="PROSITE" id="PS50110">
    <property type="entry name" value="RESPONSE_REGULATORY"/>
    <property type="match status" value="1"/>
</dbReference>
<keyword evidence="1 7" id="KW-0597">Phosphoprotein</keyword>
<dbReference type="CDD" id="cd00009">
    <property type="entry name" value="AAA"/>
    <property type="match status" value="1"/>
</dbReference>
<keyword evidence="2" id="KW-0547">Nucleotide-binding</keyword>
<proteinExistence type="predicted"/>
<dbReference type="Gene3D" id="1.10.10.60">
    <property type="entry name" value="Homeodomain-like"/>
    <property type="match status" value="1"/>
</dbReference>
<protein>
    <submittedName>
        <fullName evidence="10">Two-component system, NtrC family, response regulator HydG</fullName>
    </submittedName>
</protein>
<dbReference type="InterPro" id="IPR003593">
    <property type="entry name" value="AAA+_ATPase"/>
</dbReference>
<evidence type="ECO:0000256" key="5">
    <source>
        <dbReference type="ARBA" id="ARBA00023015"/>
    </source>
</evidence>
<reference evidence="10 11" key="1">
    <citation type="submission" date="2016-10" db="EMBL/GenBank/DDBJ databases">
        <authorList>
            <person name="de Groot N.N."/>
        </authorList>
    </citation>
    <scope>NUCLEOTIDE SEQUENCE [LARGE SCALE GENOMIC DNA]</scope>
    <source>
        <strain evidence="10 11">CGMCC 1.9156</strain>
    </source>
</reference>
<evidence type="ECO:0000259" key="8">
    <source>
        <dbReference type="PROSITE" id="PS50045"/>
    </source>
</evidence>
<dbReference type="Pfam" id="PF02954">
    <property type="entry name" value="HTH_8"/>
    <property type="match status" value="1"/>
</dbReference>
<name>A0A1I2IP22_9BACT</name>
<organism evidence="10 11">
    <name type="scientific">Sunxiuqinia elliptica</name>
    <dbReference type="NCBI Taxonomy" id="655355"/>
    <lineage>
        <taxon>Bacteria</taxon>
        <taxon>Pseudomonadati</taxon>
        <taxon>Bacteroidota</taxon>
        <taxon>Bacteroidia</taxon>
        <taxon>Marinilabiliales</taxon>
        <taxon>Prolixibacteraceae</taxon>
        <taxon>Sunxiuqinia</taxon>
    </lineage>
</organism>
<dbReference type="InterPro" id="IPR001789">
    <property type="entry name" value="Sig_transdc_resp-reg_receiver"/>
</dbReference>
<accession>A0A1I2IP22</accession>
<dbReference type="PROSITE" id="PS50045">
    <property type="entry name" value="SIGMA54_INTERACT_4"/>
    <property type="match status" value="1"/>
</dbReference>
<dbReference type="SUPFAM" id="SSF52172">
    <property type="entry name" value="CheY-like"/>
    <property type="match status" value="1"/>
</dbReference>
<dbReference type="InterPro" id="IPR025943">
    <property type="entry name" value="Sigma_54_int_dom_ATP-bd_2"/>
</dbReference>
<evidence type="ECO:0000313" key="11">
    <source>
        <dbReference type="Proteomes" id="UP000198964"/>
    </source>
</evidence>
<dbReference type="GO" id="GO:0043565">
    <property type="term" value="F:sequence-specific DNA binding"/>
    <property type="evidence" value="ECO:0007669"/>
    <property type="project" value="InterPro"/>
</dbReference>
<feature type="domain" description="Response regulatory" evidence="9">
    <location>
        <begin position="3"/>
        <end position="117"/>
    </location>
</feature>
<feature type="domain" description="Sigma-54 factor interaction" evidence="8">
    <location>
        <begin position="139"/>
        <end position="368"/>
    </location>
</feature>
<dbReference type="InterPro" id="IPR025662">
    <property type="entry name" value="Sigma_54_int_dom_ATP-bd_1"/>
</dbReference>
<dbReference type="SMART" id="SM00382">
    <property type="entry name" value="AAA"/>
    <property type="match status" value="1"/>
</dbReference>
<feature type="modified residue" description="4-aspartylphosphate" evidence="7">
    <location>
        <position position="52"/>
    </location>
</feature>
<dbReference type="Gene3D" id="1.10.8.60">
    <property type="match status" value="1"/>
</dbReference>
<dbReference type="RefSeq" id="WP_093920209.1">
    <property type="nucleotide sequence ID" value="NZ_FONW01000006.1"/>
</dbReference>
<dbReference type="GO" id="GO:0006355">
    <property type="term" value="P:regulation of DNA-templated transcription"/>
    <property type="evidence" value="ECO:0007669"/>
    <property type="project" value="InterPro"/>
</dbReference>